<keyword evidence="2" id="KW-1185">Reference proteome</keyword>
<comment type="caution">
    <text evidence="1">The sequence shown here is derived from an EMBL/GenBank/DDBJ whole genome shotgun (WGS) entry which is preliminary data.</text>
</comment>
<gene>
    <name evidence="1" type="ORF">J2W49_002873</name>
</gene>
<reference evidence="1 2" key="1">
    <citation type="submission" date="2023-07" db="EMBL/GenBank/DDBJ databases">
        <title>Sorghum-associated microbial communities from plants grown in Nebraska, USA.</title>
        <authorList>
            <person name="Schachtman D."/>
        </authorList>
    </citation>
    <scope>NUCLEOTIDE SEQUENCE [LARGE SCALE GENOMIC DNA]</scope>
    <source>
        <strain evidence="1 2">4249</strain>
    </source>
</reference>
<dbReference type="InterPro" id="IPR036196">
    <property type="entry name" value="Ptyr_pPase_sf"/>
</dbReference>
<dbReference type="RefSeq" id="WP_405001025.1">
    <property type="nucleotide sequence ID" value="NZ_JAVDWU010000005.1"/>
</dbReference>
<dbReference type="EMBL" id="JAVDWU010000005">
    <property type="protein sequence ID" value="MDR7150910.1"/>
    <property type="molecule type" value="Genomic_DNA"/>
</dbReference>
<accession>A0ABU1WNN6</accession>
<evidence type="ECO:0000313" key="1">
    <source>
        <dbReference type="EMBL" id="MDR7150910.1"/>
    </source>
</evidence>
<dbReference type="Gene3D" id="3.40.50.2300">
    <property type="match status" value="1"/>
</dbReference>
<protein>
    <recommendedName>
        <fullName evidence="3">Protein-tyrosine-phosphatase</fullName>
    </recommendedName>
</protein>
<evidence type="ECO:0008006" key="3">
    <source>
        <dbReference type="Google" id="ProtNLM"/>
    </source>
</evidence>
<dbReference type="SUPFAM" id="SSF52788">
    <property type="entry name" value="Phosphotyrosine protein phosphatases I"/>
    <property type="match status" value="1"/>
</dbReference>
<sequence length="159" mass="18661">MPTEPKREKNWKHLYTRSVKLARARQLGVEYPRVTEAQLTQEPEDLPKPSQTNVLFVCSRNQWRSPTAEQVWRKHPALSVRSEGTSPNARHRVSVNDLHWAQVIFVMEEKHKSRLLAEYRRVIENKTIHVLDIPDDYKYMAPELVDLLRDSVGAILRLE</sequence>
<name>A0ABU1WNN6_9BURK</name>
<dbReference type="Proteomes" id="UP001265700">
    <property type="component" value="Unassembled WGS sequence"/>
</dbReference>
<proteinExistence type="predicted"/>
<organism evidence="1 2">
    <name type="scientific">Hydrogenophaga palleronii</name>
    <dbReference type="NCBI Taxonomy" id="65655"/>
    <lineage>
        <taxon>Bacteria</taxon>
        <taxon>Pseudomonadati</taxon>
        <taxon>Pseudomonadota</taxon>
        <taxon>Betaproteobacteria</taxon>
        <taxon>Burkholderiales</taxon>
        <taxon>Comamonadaceae</taxon>
        <taxon>Hydrogenophaga</taxon>
    </lineage>
</organism>
<evidence type="ECO:0000313" key="2">
    <source>
        <dbReference type="Proteomes" id="UP001265700"/>
    </source>
</evidence>